<name>A0A9P7K6C8_9AGAR</name>
<sequence length="457" mass="52956">MLYIDVDAAEEFVTSCLNQTDPESREAQDRDEKRPRRKKRERTQMEGEIQSSAGQTREQSFEDGEIDPLHDSQSRPIENSSLDEDRRSHEIARHRRSLCPFGQKPASPNVVKDIFFFDLEPAILPSVAVFATARNPIPEEKSEKTLLLPAHVSLFGTEPVVILPPTTNSGEESYIDYLDLDDRIKHAARYFEESAAESTKPKRCECPTLWRLYDYLDEEGKNLSLKIRKQKRNLSIGQGGEGYIARDKWCYNCGSAGHWGDDCHDMPHHEDFPNEPSAFSEHNTLSGPFYDTYASNLYDRKPRDWELLVPENVGKKGRKDQLLRMERKAREQVSREDTNDWFENPKNTRTRRVPQPNVRTPEPPKKLTFGKSIHESVRHLGRQSRPSLLERLGNTYLSSESQSKPQISSRPQSLRKPDHGYHSHSSRYDRSHRNSDHKADWRGREDPGPRYRGRYSR</sequence>
<feature type="compositionally biased region" description="Basic and acidic residues" evidence="3">
    <location>
        <begin position="415"/>
        <end position="449"/>
    </location>
</feature>
<feature type="compositionally biased region" description="Polar residues" evidence="3">
    <location>
        <begin position="49"/>
        <end position="58"/>
    </location>
</feature>
<dbReference type="Proteomes" id="UP000717328">
    <property type="component" value="Unassembled WGS sequence"/>
</dbReference>
<feature type="domain" description="CCHC-type" evidence="4">
    <location>
        <begin position="250"/>
        <end position="263"/>
    </location>
</feature>
<dbReference type="PROSITE" id="PS50158">
    <property type="entry name" value="ZF_CCHC"/>
    <property type="match status" value="1"/>
</dbReference>
<keyword evidence="2" id="KW-0862">Zinc</keyword>
<proteinExistence type="predicted"/>
<feature type="region of interest" description="Disordered" evidence="3">
    <location>
        <begin position="13"/>
        <end position="89"/>
    </location>
</feature>
<feature type="region of interest" description="Disordered" evidence="3">
    <location>
        <begin position="316"/>
        <end position="457"/>
    </location>
</feature>
<reference evidence="5" key="2">
    <citation type="submission" date="2021-10" db="EMBL/GenBank/DDBJ databases">
        <title>Phylogenomics reveals ancestral predisposition of the termite-cultivated fungus Termitomyces towards a domesticated lifestyle.</title>
        <authorList>
            <person name="Auxier B."/>
            <person name="Grum-Grzhimaylo A."/>
            <person name="Cardenas M.E."/>
            <person name="Lodge J.D."/>
            <person name="Laessoe T."/>
            <person name="Pedersen O."/>
            <person name="Smith M.E."/>
            <person name="Kuyper T.W."/>
            <person name="Franco-Molano E.A."/>
            <person name="Baroni T.J."/>
            <person name="Aanen D.K."/>
        </authorList>
    </citation>
    <scope>NUCLEOTIDE SEQUENCE</scope>
    <source>
        <strain evidence="5">D49</strain>
    </source>
</reference>
<feature type="compositionally biased region" description="Basic and acidic residues" evidence="3">
    <location>
        <begin position="22"/>
        <end position="34"/>
    </location>
</feature>
<keyword evidence="2" id="KW-0863">Zinc-finger</keyword>
<keyword evidence="1" id="KW-0507">mRNA processing</keyword>
<keyword evidence="6" id="KW-1185">Reference proteome</keyword>
<protein>
    <recommendedName>
        <fullName evidence="4">CCHC-type domain-containing protein</fullName>
    </recommendedName>
</protein>
<comment type="caution">
    <text evidence="5">The sequence shown here is derived from an EMBL/GenBank/DDBJ whole genome shotgun (WGS) entry which is preliminary data.</text>
</comment>
<evidence type="ECO:0000256" key="2">
    <source>
        <dbReference type="PROSITE-ProRule" id="PRU00047"/>
    </source>
</evidence>
<accession>A0A9P7K6C8</accession>
<evidence type="ECO:0000259" key="4">
    <source>
        <dbReference type="PROSITE" id="PS50158"/>
    </source>
</evidence>
<dbReference type="GO" id="GO:0006397">
    <property type="term" value="P:mRNA processing"/>
    <property type="evidence" value="ECO:0007669"/>
    <property type="project" value="UniProtKB-KW"/>
</dbReference>
<reference evidence="5" key="1">
    <citation type="submission" date="2021-02" db="EMBL/GenBank/DDBJ databases">
        <authorList>
            <person name="Nieuwenhuis M."/>
            <person name="Van De Peppel L.J.J."/>
        </authorList>
    </citation>
    <scope>NUCLEOTIDE SEQUENCE</scope>
    <source>
        <strain evidence="5">D49</strain>
    </source>
</reference>
<evidence type="ECO:0000313" key="5">
    <source>
        <dbReference type="EMBL" id="KAG5637770.1"/>
    </source>
</evidence>
<evidence type="ECO:0000256" key="1">
    <source>
        <dbReference type="ARBA" id="ARBA00022664"/>
    </source>
</evidence>
<dbReference type="AlphaFoldDB" id="A0A9P7K6C8"/>
<evidence type="ECO:0000313" key="6">
    <source>
        <dbReference type="Proteomes" id="UP000717328"/>
    </source>
</evidence>
<organism evidence="5 6">
    <name type="scientific">Sphagnurus paluster</name>
    <dbReference type="NCBI Taxonomy" id="117069"/>
    <lineage>
        <taxon>Eukaryota</taxon>
        <taxon>Fungi</taxon>
        <taxon>Dikarya</taxon>
        <taxon>Basidiomycota</taxon>
        <taxon>Agaricomycotina</taxon>
        <taxon>Agaricomycetes</taxon>
        <taxon>Agaricomycetidae</taxon>
        <taxon>Agaricales</taxon>
        <taxon>Tricholomatineae</taxon>
        <taxon>Lyophyllaceae</taxon>
        <taxon>Sphagnurus</taxon>
    </lineage>
</organism>
<feature type="compositionally biased region" description="Low complexity" evidence="3">
    <location>
        <begin position="398"/>
        <end position="409"/>
    </location>
</feature>
<dbReference type="InterPro" id="IPR036875">
    <property type="entry name" value="Znf_CCHC_sf"/>
</dbReference>
<dbReference type="SUPFAM" id="SSF57756">
    <property type="entry name" value="Retrovirus zinc finger-like domains"/>
    <property type="match status" value="1"/>
</dbReference>
<evidence type="ECO:0000256" key="3">
    <source>
        <dbReference type="SAM" id="MobiDB-lite"/>
    </source>
</evidence>
<dbReference type="EMBL" id="JABCKI010005804">
    <property type="protein sequence ID" value="KAG5637770.1"/>
    <property type="molecule type" value="Genomic_DNA"/>
</dbReference>
<keyword evidence="2" id="KW-0479">Metal-binding</keyword>
<dbReference type="Gene3D" id="4.10.60.10">
    <property type="entry name" value="Zinc finger, CCHC-type"/>
    <property type="match status" value="1"/>
</dbReference>
<gene>
    <name evidence="5" type="ORF">H0H81_003271</name>
</gene>
<dbReference type="InterPro" id="IPR001878">
    <property type="entry name" value="Znf_CCHC"/>
</dbReference>
<dbReference type="GO" id="GO:0008270">
    <property type="term" value="F:zinc ion binding"/>
    <property type="evidence" value="ECO:0007669"/>
    <property type="project" value="UniProtKB-KW"/>
</dbReference>
<dbReference type="GO" id="GO:0003676">
    <property type="term" value="F:nucleic acid binding"/>
    <property type="evidence" value="ECO:0007669"/>
    <property type="project" value="InterPro"/>
</dbReference>
<dbReference type="OrthoDB" id="7608935at2759"/>
<feature type="compositionally biased region" description="Basic and acidic residues" evidence="3">
    <location>
        <begin position="319"/>
        <end position="338"/>
    </location>
</feature>